<proteinExistence type="predicted"/>
<protein>
    <submittedName>
        <fullName evidence="1">Uncharacterized protein</fullName>
    </submittedName>
</protein>
<dbReference type="AlphaFoldDB" id="X1EFH1"/>
<dbReference type="EMBL" id="BARU01002907">
    <property type="protein sequence ID" value="GAH19075.1"/>
    <property type="molecule type" value="Genomic_DNA"/>
</dbReference>
<comment type="caution">
    <text evidence="1">The sequence shown here is derived from an EMBL/GenBank/DDBJ whole genome shotgun (WGS) entry which is preliminary data.</text>
</comment>
<reference evidence="1" key="1">
    <citation type="journal article" date="2014" name="Front. Microbiol.">
        <title>High frequency of phylogenetically diverse reductive dehalogenase-homologous genes in deep subseafloor sedimentary metagenomes.</title>
        <authorList>
            <person name="Kawai M."/>
            <person name="Futagami T."/>
            <person name="Toyoda A."/>
            <person name="Takaki Y."/>
            <person name="Nishi S."/>
            <person name="Hori S."/>
            <person name="Arai W."/>
            <person name="Tsubouchi T."/>
            <person name="Morono Y."/>
            <person name="Uchiyama I."/>
            <person name="Ito T."/>
            <person name="Fujiyama A."/>
            <person name="Inagaki F."/>
            <person name="Takami H."/>
        </authorList>
    </citation>
    <scope>NUCLEOTIDE SEQUENCE</scope>
    <source>
        <strain evidence="1">Expedition CK06-06</strain>
    </source>
</reference>
<evidence type="ECO:0000313" key="1">
    <source>
        <dbReference type="EMBL" id="GAH19075.1"/>
    </source>
</evidence>
<name>X1EFH1_9ZZZZ</name>
<organism evidence="1">
    <name type="scientific">marine sediment metagenome</name>
    <dbReference type="NCBI Taxonomy" id="412755"/>
    <lineage>
        <taxon>unclassified sequences</taxon>
        <taxon>metagenomes</taxon>
        <taxon>ecological metagenomes</taxon>
    </lineage>
</organism>
<gene>
    <name evidence="1" type="ORF">S03H2_06578</name>
</gene>
<sequence length="160" mass="17792">MFGGIERGDAWEPAFGMPPNGYFDLTNDEVFPCLWSHGAPPWPLIRFILQDGNSTLGCKPDSLRVAFSGSINENCRYQFKNGLEGAAGNAFYGGYGHIITPADMGAIIESVTPMIDPDPRMELFPVDDEVSVLRYAGKRDATNIKIKFDTDLAYWYEHFG</sequence>
<accession>X1EFH1</accession>